<evidence type="ECO:0000256" key="2">
    <source>
        <dbReference type="ARBA" id="ARBA00022692"/>
    </source>
</evidence>
<comment type="subcellular location">
    <subcellularLocation>
        <location evidence="1">Membrane</location>
    </subcellularLocation>
</comment>
<keyword evidence="3 5" id="KW-1133">Transmembrane helix</keyword>
<reference evidence="7" key="1">
    <citation type="submission" date="2021-02" db="EMBL/GenBank/DDBJ databases">
        <authorList>
            <person name="Nowell W R."/>
        </authorList>
    </citation>
    <scope>NUCLEOTIDE SEQUENCE</scope>
</reference>
<evidence type="ECO:0000256" key="4">
    <source>
        <dbReference type="ARBA" id="ARBA00023136"/>
    </source>
</evidence>
<feature type="domain" description="G-protein coupled receptors family 1 profile" evidence="6">
    <location>
        <begin position="26"/>
        <end position="286"/>
    </location>
</feature>
<dbReference type="CDD" id="cd00637">
    <property type="entry name" value="7tm_classA_rhodopsin-like"/>
    <property type="match status" value="1"/>
</dbReference>
<feature type="transmembrane region" description="Helical" evidence="5">
    <location>
        <begin position="232"/>
        <end position="254"/>
    </location>
</feature>
<name>A0A813QFT9_9BILA</name>
<proteinExistence type="predicted"/>
<evidence type="ECO:0000256" key="1">
    <source>
        <dbReference type="ARBA" id="ARBA00004370"/>
    </source>
</evidence>
<dbReference type="GO" id="GO:0004930">
    <property type="term" value="F:G protein-coupled receptor activity"/>
    <property type="evidence" value="ECO:0007669"/>
    <property type="project" value="InterPro"/>
</dbReference>
<dbReference type="InterPro" id="IPR017452">
    <property type="entry name" value="GPCR_Rhodpsn_7TM"/>
</dbReference>
<accession>A0A813QFT9</accession>
<evidence type="ECO:0000259" key="6">
    <source>
        <dbReference type="PROSITE" id="PS50262"/>
    </source>
</evidence>
<dbReference type="Pfam" id="PF00001">
    <property type="entry name" value="7tm_1"/>
    <property type="match status" value="1"/>
</dbReference>
<comment type="caution">
    <text evidence="7">The sequence shown here is derived from an EMBL/GenBank/DDBJ whole genome shotgun (WGS) entry which is preliminary data.</text>
</comment>
<keyword evidence="2 5" id="KW-0812">Transmembrane</keyword>
<dbReference type="GO" id="GO:0016020">
    <property type="term" value="C:membrane"/>
    <property type="evidence" value="ECO:0007669"/>
    <property type="project" value="UniProtKB-SubCell"/>
</dbReference>
<evidence type="ECO:0000313" key="7">
    <source>
        <dbReference type="EMBL" id="CAF0767305.1"/>
    </source>
</evidence>
<sequence>MGSFPSTLTNIPSYWLKVSFSLFVLGQILSIPCYFFVGYHIIFEKSARKALHNHVIIILLFYNFLGITFDLSLTLDRDRVGYVSLFSPTLCRFWQLVDNGIWYGGIYLMMWASFERHILVFHSNFVRAPCQLFLFHYIPLIFFALYAPLLYFYLIFLYPCDEHFDSTLVLCGGMCFYATIPNWFLVYDSFVDYTIPILLIVVFSISLLLRFIRQKRSLQQAVTWRQCRKMTIQLTLVSTTYLIFDLPYVIIFLVQSCGYPDFGSDIIMPYIASLTYVPAIVLPYATLLALPGLKQKFRNLFFWKRHQRQIVPFTTRT</sequence>
<feature type="transmembrane region" description="Helical" evidence="5">
    <location>
        <begin position="134"/>
        <end position="156"/>
    </location>
</feature>
<evidence type="ECO:0000256" key="5">
    <source>
        <dbReference type="SAM" id="Phobius"/>
    </source>
</evidence>
<dbReference type="Gene3D" id="1.20.1070.10">
    <property type="entry name" value="Rhodopsin 7-helix transmembrane proteins"/>
    <property type="match status" value="1"/>
</dbReference>
<keyword evidence="4 5" id="KW-0472">Membrane</keyword>
<gene>
    <name evidence="7" type="ORF">IZO911_LOCUS5071</name>
</gene>
<dbReference type="InterPro" id="IPR000276">
    <property type="entry name" value="GPCR_Rhodpsn"/>
</dbReference>
<protein>
    <recommendedName>
        <fullName evidence="6">G-protein coupled receptors family 1 profile domain-containing protein</fullName>
    </recommendedName>
</protein>
<dbReference type="EMBL" id="CAJNOE010000029">
    <property type="protein sequence ID" value="CAF0767305.1"/>
    <property type="molecule type" value="Genomic_DNA"/>
</dbReference>
<feature type="transmembrane region" description="Helical" evidence="5">
    <location>
        <begin position="168"/>
        <end position="187"/>
    </location>
</feature>
<evidence type="ECO:0000256" key="3">
    <source>
        <dbReference type="ARBA" id="ARBA00022989"/>
    </source>
</evidence>
<dbReference type="Proteomes" id="UP000663860">
    <property type="component" value="Unassembled WGS sequence"/>
</dbReference>
<evidence type="ECO:0000313" key="8">
    <source>
        <dbReference type="Proteomes" id="UP000663860"/>
    </source>
</evidence>
<feature type="transmembrane region" description="Helical" evidence="5">
    <location>
        <begin position="20"/>
        <end position="42"/>
    </location>
</feature>
<dbReference type="PROSITE" id="PS50262">
    <property type="entry name" value="G_PROTEIN_RECEP_F1_2"/>
    <property type="match status" value="1"/>
</dbReference>
<feature type="transmembrane region" description="Helical" evidence="5">
    <location>
        <begin position="54"/>
        <end position="75"/>
    </location>
</feature>
<feature type="transmembrane region" description="Helical" evidence="5">
    <location>
        <begin position="266"/>
        <end position="290"/>
    </location>
</feature>
<dbReference type="SUPFAM" id="SSF81321">
    <property type="entry name" value="Family A G protein-coupled receptor-like"/>
    <property type="match status" value="1"/>
</dbReference>
<dbReference type="AlphaFoldDB" id="A0A813QFT9"/>
<organism evidence="7 8">
    <name type="scientific">Adineta steineri</name>
    <dbReference type="NCBI Taxonomy" id="433720"/>
    <lineage>
        <taxon>Eukaryota</taxon>
        <taxon>Metazoa</taxon>
        <taxon>Spiralia</taxon>
        <taxon>Gnathifera</taxon>
        <taxon>Rotifera</taxon>
        <taxon>Eurotatoria</taxon>
        <taxon>Bdelloidea</taxon>
        <taxon>Adinetida</taxon>
        <taxon>Adinetidae</taxon>
        <taxon>Adineta</taxon>
    </lineage>
</organism>
<feature type="transmembrane region" description="Helical" evidence="5">
    <location>
        <begin position="193"/>
        <end position="212"/>
    </location>
</feature>